<evidence type="ECO:0000256" key="5">
    <source>
        <dbReference type="ARBA" id="ARBA00022989"/>
    </source>
</evidence>
<keyword evidence="9" id="KW-0739">Sodium transport</keyword>
<feature type="transmembrane region" description="Helical" evidence="10">
    <location>
        <begin position="79"/>
        <end position="104"/>
    </location>
</feature>
<keyword evidence="8 10" id="KW-0472">Membrane</keyword>
<proteinExistence type="predicted"/>
<keyword evidence="3" id="KW-1003">Cell membrane</keyword>
<keyword evidence="4 10" id="KW-0812">Transmembrane</keyword>
<dbReference type="AlphaFoldDB" id="A0A7X0MS76"/>
<dbReference type="Gene3D" id="6.10.140.1330">
    <property type="match status" value="1"/>
</dbReference>
<comment type="caution">
    <text evidence="12">The sequence shown here is derived from an EMBL/GenBank/DDBJ whole genome shotgun (WGS) entry which is preliminary data.</text>
</comment>
<evidence type="ECO:0000313" key="12">
    <source>
        <dbReference type="EMBL" id="MBB6507168.1"/>
    </source>
</evidence>
<keyword evidence="7" id="KW-0406">Ion transport</keyword>
<protein>
    <submittedName>
        <fullName evidence="12">CPA1 family monovalent cation:H+ antiporter</fullName>
    </submittedName>
</protein>
<evidence type="ECO:0000256" key="3">
    <source>
        <dbReference type="ARBA" id="ARBA00022475"/>
    </source>
</evidence>
<reference evidence="12 13" key="1">
    <citation type="submission" date="2020-08" db="EMBL/GenBank/DDBJ databases">
        <title>The Agave Microbiome: Exploring the role of microbial communities in plant adaptations to desert environments.</title>
        <authorList>
            <person name="Partida-Martinez L.P."/>
        </authorList>
    </citation>
    <scope>NUCLEOTIDE SEQUENCE [LARGE SCALE GENOMIC DNA]</scope>
    <source>
        <strain evidence="12 13">AS3.12</strain>
    </source>
</reference>
<feature type="transmembrane region" description="Helical" evidence="10">
    <location>
        <begin position="261"/>
        <end position="279"/>
    </location>
</feature>
<keyword evidence="2" id="KW-0813">Transport</keyword>
<evidence type="ECO:0000256" key="1">
    <source>
        <dbReference type="ARBA" id="ARBA00004651"/>
    </source>
</evidence>
<evidence type="ECO:0000256" key="4">
    <source>
        <dbReference type="ARBA" id="ARBA00022692"/>
    </source>
</evidence>
<name>A0A7X0MS76_9HYPH</name>
<dbReference type="PANTHER" id="PTHR10110:SF86">
    <property type="entry name" value="SODIUM_HYDROGEN EXCHANGER 7"/>
    <property type="match status" value="1"/>
</dbReference>
<evidence type="ECO:0000256" key="7">
    <source>
        <dbReference type="ARBA" id="ARBA00023065"/>
    </source>
</evidence>
<dbReference type="RefSeq" id="WP_246453687.1">
    <property type="nucleotide sequence ID" value="NZ_JACHBU010000001.1"/>
</dbReference>
<dbReference type="EMBL" id="JACHBU010000001">
    <property type="protein sequence ID" value="MBB6507168.1"/>
    <property type="molecule type" value="Genomic_DNA"/>
</dbReference>
<evidence type="ECO:0000256" key="10">
    <source>
        <dbReference type="SAM" id="Phobius"/>
    </source>
</evidence>
<dbReference type="GO" id="GO:0015385">
    <property type="term" value="F:sodium:proton antiporter activity"/>
    <property type="evidence" value="ECO:0007669"/>
    <property type="project" value="InterPro"/>
</dbReference>
<feature type="transmembrane region" description="Helical" evidence="10">
    <location>
        <begin position="47"/>
        <end position="67"/>
    </location>
</feature>
<dbReference type="GO" id="GO:0015386">
    <property type="term" value="F:potassium:proton antiporter activity"/>
    <property type="evidence" value="ECO:0007669"/>
    <property type="project" value="TreeGrafter"/>
</dbReference>
<dbReference type="InterPro" id="IPR018422">
    <property type="entry name" value="Cation/H_exchanger_CPA1"/>
</dbReference>
<organism evidence="12 13">
    <name type="scientific">Rhizobium soli</name>
    <dbReference type="NCBI Taxonomy" id="424798"/>
    <lineage>
        <taxon>Bacteria</taxon>
        <taxon>Pseudomonadati</taxon>
        <taxon>Pseudomonadota</taxon>
        <taxon>Alphaproteobacteria</taxon>
        <taxon>Hyphomicrobiales</taxon>
        <taxon>Rhizobiaceae</taxon>
        <taxon>Rhizobium/Agrobacterium group</taxon>
        <taxon>Rhizobium</taxon>
    </lineage>
</organism>
<keyword evidence="13" id="KW-1185">Reference proteome</keyword>
<evidence type="ECO:0000256" key="8">
    <source>
        <dbReference type="ARBA" id="ARBA00023136"/>
    </source>
</evidence>
<evidence type="ECO:0000256" key="2">
    <source>
        <dbReference type="ARBA" id="ARBA00022448"/>
    </source>
</evidence>
<feature type="transmembrane region" description="Helical" evidence="10">
    <location>
        <begin position="110"/>
        <end position="138"/>
    </location>
</feature>
<keyword evidence="6" id="KW-0915">Sodium</keyword>
<dbReference type="GO" id="GO:0051453">
    <property type="term" value="P:regulation of intracellular pH"/>
    <property type="evidence" value="ECO:0007669"/>
    <property type="project" value="TreeGrafter"/>
</dbReference>
<feature type="domain" description="Cation/H+ exchanger transmembrane" evidence="11">
    <location>
        <begin position="12"/>
        <end position="397"/>
    </location>
</feature>
<feature type="transmembrane region" description="Helical" evidence="10">
    <location>
        <begin position="231"/>
        <end position="249"/>
    </location>
</feature>
<gene>
    <name evidence="12" type="ORF">F4695_000487</name>
</gene>
<feature type="transmembrane region" description="Helical" evidence="10">
    <location>
        <begin position="342"/>
        <end position="362"/>
    </location>
</feature>
<dbReference type="GO" id="GO:0098719">
    <property type="term" value="P:sodium ion import across plasma membrane"/>
    <property type="evidence" value="ECO:0007669"/>
    <property type="project" value="TreeGrafter"/>
</dbReference>
<sequence>MTFFESLLILMLVAIVLLQVSRRLSVPYPSMLALAGVAVALVPGAPYFALDPEIALALFIAPALLDAAFDFPLNTARRFWLPLVVFALGGVVVTTATVAVAGYVMAGLPIAAAIVLGAIVAPPDAAASTAVLSTMSVPRTTDAILRGESLFNDAAALLIFGAALAVQSAGGLDREVTTHLVLAVPGGILLGWVAALVIRRLSAYVTGTLGGNLLQFVQTFLLWILAEHLELSAVLAIVTFAMTIASTSESLSSARMRVQSYAVWTVVVFVLNVVAFLLMGMQVRDIYADMEVGHFAEALLFSAVIVAIVIATRFALCLAYNRIEAWRARRDGREEPASTRQAILASWCGMRGLLSLATAYALPADFPERDMVVLTAFAVVIATLVLQGLTLSPLIRWLGLDRRHTSAQELSEMRRRLVKAGIGRLDGETGTEAEKLRAKLTMEH</sequence>
<evidence type="ECO:0000313" key="13">
    <source>
        <dbReference type="Proteomes" id="UP000585437"/>
    </source>
</evidence>
<comment type="subcellular location">
    <subcellularLocation>
        <location evidence="1">Cell membrane</location>
        <topology evidence="1">Multi-pass membrane protein</topology>
    </subcellularLocation>
</comment>
<dbReference type="Proteomes" id="UP000585437">
    <property type="component" value="Unassembled WGS sequence"/>
</dbReference>
<feature type="transmembrane region" description="Helical" evidence="10">
    <location>
        <begin position="299"/>
        <end position="321"/>
    </location>
</feature>
<dbReference type="InterPro" id="IPR006153">
    <property type="entry name" value="Cation/H_exchanger_TM"/>
</dbReference>
<evidence type="ECO:0000259" key="11">
    <source>
        <dbReference type="Pfam" id="PF00999"/>
    </source>
</evidence>
<keyword evidence="5 10" id="KW-1133">Transmembrane helix</keyword>
<feature type="transmembrane region" description="Helical" evidence="10">
    <location>
        <begin position="176"/>
        <end position="197"/>
    </location>
</feature>
<evidence type="ECO:0000256" key="6">
    <source>
        <dbReference type="ARBA" id="ARBA00023053"/>
    </source>
</evidence>
<dbReference type="PANTHER" id="PTHR10110">
    <property type="entry name" value="SODIUM/HYDROGEN EXCHANGER"/>
    <property type="match status" value="1"/>
</dbReference>
<dbReference type="GO" id="GO:0005886">
    <property type="term" value="C:plasma membrane"/>
    <property type="evidence" value="ECO:0007669"/>
    <property type="project" value="UniProtKB-SubCell"/>
</dbReference>
<accession>A0A7X0MS76</accession>
<dbReference type="Pfam" id="PF00999">
    <property type="entry name" value="Na_H_Exchanger"/>
    <property type="match status" value="1"/>
</dbReference>
<evidence type="ECO:0000256" key="9">
    <source>
        <dbReference type="ARBA" id="ARBA00023201"/>
    </source>
</evidence>
<feature type="transmembrane region" description="Helical" evidence="10">
    <location>
        <begin position="204"/>
        <end position="225"/>
    </location>
</feature>
<feature type="transmembrane region" description="Helical" evidence="10">
    <location>
        <begin position="150"/>
        <end position="170"/>
    </location>
</feature>
<feature type="transmembrane region" description="Helical" evidence="10">
    <location>
        <begin position="374"/>
        <end position="395"/>
    </location>
</feature>